<dbReference type="GO" id="GO:0010468">
    <property type="term" value="P:regulation of gene expression"/>
    <property type="evidence" value="ECO:0007669"/>
    <property type="project" value="UniProtKB-ARBA"/>
</dbReference>
<dbReference type="AlphaFoldDB" id="A0A507QR90"/>
<dbReference type="Pfam" id="PF08598">
    <property type="entry name" value="Sds3"/>
    <property type="match status" value="1"/>
</dbReference>
<feature type="region of interest" description="Disordered" evidence="6">
    <location>
        <begin position="1"/>
        <end position="49"/>
    </location>
</feature>
<dbReference type="InterPro" id="IPR013907">
    <property type="entry name" value="Sds3"/>
</dbReference>
<evidence type="ECO:0000256" key="2">
    <source>
        <dbReference type="ARBA" id="ARBA00022491"/>
    </source>
</evidence>
<organism evidence="7 8">
    <name type="scientific">Monascus purpureus</name>
    <name type="common">Red mold</name>
    <name type="synonym">Monascus anka</name>
    <dbReference type="NCBI Taxonomy" id="5098"/>
    <lineage>
        <taxon>Eukaryota</taxon>
        <taxon>Fungi</taxon>
        <taxon>Dikarya</taxon>
        <taxon>Ascomycota</taxon>
        <taxon>Pezizomycotina</taxon>
        <taxon>Eurotiomycetes</taxon>
        <taxon>Eurotiomycetidae</taxon>
        <taxon>Eurotiales</taxon>
        <taxon>Aspergillaceae</taxon>
        <taxon>Monascus</taxon>
    </lineage>
</organism>
<evidence type="ECO:0000256" key="3">
    <source>
        <dbReference type="ARBA" id="ARBA00023015"/>
    </source>
</evidence>
<dbReference type="STRING" id="5098.A0A507QR90"/>
<name>A0A507QR90_MONPU</name>
<evidence type="ECO:0000256" key="1">
    <source>
        <dbReference type="ARBA" id="ARBA00004123"/>
    </source>
</evidence>
<evidence type="ECO:0000313" key="8">
    <source>
        <dbReference type="Proteomes" id="UP000319663"/>
    </source>
</evidence>
<evidence type="ECO:0000256" key="4">
    <source>
        <dbReference type="ARBA" id="ARBA00023163"/>
    </source>
</evidence>
<evidence type="ECO:0000256" key="6">
    <source>
        <dbReference type="SAM" id="MobiDB-lite"/>
    </source>
</evidence>
<feature type="compositionally biased region" description="Basic residues" evidence="6">
    <location>
        <begin position="338"/>
        <end position="349"/>
    </location>
</feature>
<dbReference type="GO" id="GO:0005654">
    <property type="term" value="C:nucleoplasm"/>
    <property type="evidence" value="ECO:0007669"/>
    <property type="project" value="UniProtKB-ARBA"/>
</dbReference>
<feature type="region of interest" description="Disordered" evidence="6">
    <location>
        <begin position="329"/>
        <end position="381"/>
    </location>
</feature>
<dbReference type="SMART" id="SM01401">
    <property type="entry name" value="Sds3"/>
    <property type="match status" value="1"/>
</dbReference>
<feature type="region of interest" description="Disordered" evidence="6">
    <location>
        <begin position="260"/>
        <end position="291"/>
    </location>
</feature>
<dbReference type="PANTHER" id="PTHR21964">
    <property type="entry name" value="BREAST CANCER METASTASIS-SUPPRESSOR 1"/>
    <property type="match status" value="1"/>
</dbReference>
<keyword evidence="5" id="KW-0539">Nucleus</keyword>
<keyword evidence="4" id="KW-0804">Transcription</keyword>
<keyword evidence="2" id="KW-0678">Repressor</keyword>
<evidence type="ECO:0000313" key="7">
    <source>
        <dbReference type="EMBL" id="TQB70181.1"/>
    </source>
</evidence>
<feature type="region of interest" description="Disordered" evidence="6">
    <location>
        <begin position="393"/>
        <end position="416"/>
    </location>
</feature>
<reference evidence="7 8" key="1">
    <citation type="submission" date="2019-06" db="EMBL/GenBank/DDBJ databases">
        <title>Wine fermentation using esterase from Monascus purpureus.</title>
        <authorList>
            <person name="Geng C."/>
            <person name="Zhang Y."/>
        </authorList>
    </citation>
    <scope>NUCLEOTIDE SEQUENCE [LARGE SCALE GENOMIC DNA]</scope>
    <source>
        <strain evidence="7">HQ1</strain>
    </source>
</reference>
<comment type="caution">
    <text evidence="7">The sequence shown here is derived from an EMBL/GenBank/DDBJ whole genome shotgun (WGS) entry which is preliminary data.</text>
</comment>
<evidence type="ECO:0000256" key="5">
    <source>
        <dbReference type="ARBA" id="ARBA00023242"/>
    </source>
</evidence>
<protein>
    <recommendedName>
        <fullName evidence="9">Deacetylase complex subunit</fullName>
    </recommendedName>
</protein>
<keyword evidence="3" id="KW-0805">Transcription regulation</keyword>
<sequence length="532" mass="59304">MAFSPAPTSPTMGSAGYPAANSSFSRGRSISPPFHNPGGHLPLSKRDKRRSALQERLHDLTASFGQNRDALFRQQLHILQCDMTLINNADPYSPGPLPDSPDDIARLIEETVGGGGKFAKDMASLAGSWYAKYVQEINRIKEDRDAELALLMHRHNNNLERFERDKAFRVHFAGEEYKQLSATLRERLVQSISGKKTRLMREKEQLDIADTNALLLHPNQFSITNPASPGGIHGNRKTRHTRHHVDLDELGNGILSEIHRRKRKAADDDVGSPVRDAGHLSPAARTKAYLSQQQHAPTYSIHSLFTEKELTAHANQAHVATVHFFAASRRENKQQQQQHHHHHHHHNHHSGAGTNGNNTDADDASGVGDGTGQEDNGTPATDMVRTASQNFHATRSTRTHGNGSSLNPLAELSDKPATRPNLPYHILSNYHARPNSSAPPLPALMNEEIDDDCARMDRLQSRPAGWVDRNLVELLVEPFVNEVDGIPQNPDRFNMFHPDFPISSGMHLYPLRGGKEGDEMFGPAHDRKRQRR</sequence>
<proteinExistence type="predicted"/>
<evidence type="ECO:0008006" key="9">
    <source>
        <dbReference type="Google" id="ProtNLM"/>
    </source>
</evidence>
<gene>
    <name evidence="7" type="ORF">MPDQ_000784</name>
</gene>
<comment type="subcellular location">
    <subcellularLocation>
        <location evidence="1">Nucleus</location>
    </subcellularLocation>
</comment>
<feature type="compositionally biased region" description="Polar residues" evidence="6">
    <location>
        <begin position="393"/>
        <end position="407"/>
    </location>
</feature>
<dbReference type="EMBL" id="VIFY01000118">
    <property type="protein sequence ID" value="TQB70181.1"/>
    <property type="molecule type" value="Genomic_DNA"/>
</dbReference>
<dbReference type="OrthoDB" id="70376at2759"/>
<keyword evidence="8" id="KW-1185">Reference proteome</keyword>
<dbReference type="Proteomes" id="UP000319663">
    <property type="component" value="Unassembled WGS sequence"/>
</dbReference>
<accession>A0A507QR90</accession>